<gene>
    <name evidence="1" type="ORF">METZ01_LOCUS419772</name>
</gene>
<dbReference type="EMBL" id="UINC01165496">
    <property type="protein sequence ID" value="SVD66918.1"/>
    <property type="molecule type" value="Genomic_DNA"/>
</dbReference>
<protein>
    <submittedName>
        <fullName evidence="1">Uncharacterized protein</fullName>
    </submittedName>
</protein>
<reference evidence="1" key="1">
    <citation type="submission" date="2018-05" db="EMBL/GenBank/DDBJ databases">
        <authorList>
            <person name="Lanie J.A."/>
            <person name="Ng W.-L."/>
            <person name="Kazmierczak K.M."/>
            <person name="Andrzejewski T.M."/>
            <person name="Davidsen T.M."/>
            <person name="Wayne K.J."/>
            <person name="Tettelin H."/>
            <person name="Glass J.I."/>
            <person name="Rusch D."/>
            <person name="Podicherti R."/>
            <person name="Tsui H.-C.T."/>
            <person name="Winkler M.E."/>
        </authorList>
    </citation>
    <scope>NUCLEOTIDE SEQUENCE</scope>
</reference>
<feature type="non-terminal residue" evidence="1">
    <location>
        <position position="174"/>
    </location>
</feature>
<dbReference type="AlphaFoldDB" id="A0A382X989"/>
<accession>A0A382X989</accession>
<organism evidence="1">
    <name type="scientific">marine metagenome</name>
    <dbReference type="NCBI Taxonomy" id="408172"/>
    <lineage>
        <taxon>unclassified sequences</taxon>
        <taxon>metagenomes</taxon>
        <taxon>ecological metagenomes</taxon>
    </lineage>
</organism>
<name>A0A382X989_9ZZZZ</name>
<proteinExistence type="predicted"/>
<evidence type="ECO:0000313" key="1">
    <source>
        <dbReference type="EMBL" id="SVD66918.1"/>
    </source>
</evidence>
<sequence length="174" mass="19407">MAEQVNGKGYLFLTHTQNNKKDPLSFQEKQAYITSQVNDPDLQIGSADVRTLIQALQKIQAQGRTRVIMVAGDDRVMEFQKFLNQYNGNPDKQGTILYKFDDVQVVSAGQRDPDADDIAGVSASKAREWALKGQEHEFSKIVMGGVNGKVLYDKIQDALGVQVAENNKKLYNEV</sequence>